<evidence type="ECO:0000256" key="2">
    <source>
        <dbReference type="ARBA" id="ARBA00022908"/>
    </source>
</evidence>
<protein>
    <submittedName>
        <fullName evidence="8">Phage integrase family protein</fullName>
    </submittedName>
</protein>
<dbReference type="Pfam" id="PF12482">
    <property type="entry name" value="DUF3701"/>
    <property type="match status" value="1"/>
</dbReference>
<evidence type="ECO:0000256" key="1">
    <source>
        <dbReference type="ARBA" id="ARBA00008857"/>
    </source>
</evidence>
<accession>A0ABW0PF35</accession>
<evidence type="ECO:0000256" key="5">
    <source>
        <dbReference type="PROSITE-ProRule" id="PRU01248"/>
    </source>
</evidence>
<dbReference type="PROSITE" id="PS51898">
    <property type="entry name" value="TYR_RECOMBINASE"/>
    <property type="match status" value="1"/>
</dbReference>
<proteinExistence type="inferred from homology"/>
<dbReference type="SUPFAM" id="SSF56349">
    <property type="entry name" value="DNA breaking-rejoining enzymes"/>
    <property type="match status" value="1"/>
</dbReference>
<organism evidence="8 9">
    <name type="scientific">Massilia jejuensis</name>
    <dbReference type="NCBI Taxonomy" id="648894"/>
    <lineage>
        <taxon>Bacteria</taxon>
        <taxon>Pseudomonadati</taxon>
        <taxon>Pseudomonadota</taxon>
        <taxon>Betaproteobacteria</taxon>
        <taxon>Burkholderiales</taxon>
        <taxon>Oxalobacteraceae</taxon>
        <taxon>Telluria group</taxon>
        <taxon>Massilia</taxon>
    </lineage>
</organism>
<dbReference type="Proteomes" id="UP001596031">
    <property type="component" value="Unassembled WGS sequence"/>
</dbReference>
<evidence type="ECO:0000259" key="6">
    <source>
        <dbReference type="PROSITE" id="PS51898"/>
    </source>
</evidence>
<evidence type="ECO:0000313" key="8">
    <source>
        <dbReference type="EMBL" id="MFC5510477.1"/>
    </source>
</evidence>
<keyword evidence="3 5" id="KW-0238">DNA-binding</keyword>
<gene>
    <name evidence="8" type="ORF">ACFPOU_04950</name>
</gene>
<name>A0ABW0PF35_9BURK</name>
<dbReference type="Gene3D" id="1.10.443.10">
    <property type="entry name" value="Intergrase catalytic core"/>
    <property type="match status" value="1"/>
</dbReference>
<dbReference type="InterPro" id="IPR013762">
    <property type="entry name" value="Integrase-like_cat_sf"/>
</dbReference>
<keyword evidence="2" id="KW-0229">DNA integration</keyword>
<dbReference type="InterPro" id="IPR022169">
    <property type="entry name" value="DUF3701"/>
</dbReference>
<feature type="domain" description="Tyr recombinase" evidence="6">
    <location>
        <begin position="435"/>
        <end position="664"/>
    </location>
</feature>
<dbReference type="RefSeq" id="WP_379717812.1">
    <property type="nucleotide sequence ID" value="NZ_JBHSMS010000015.1"/>
</dbReference>
<comment type="similarity">
    <text evidence="1">Belongs to the 'phage' integrase family.</text>
</comment>
<dbReference type="PROSITE" id="PS51900">
    <property type="entry name" value="CB"/>
    <property type="match status" value="1"/>
</dbReference>
<dbReference type="InterPro" id="IPR011010">
    <property type="entry name" value="DNA_brk_join_enz"/>
</dbReference>
<evidence type="ECO:0000259" key="7">
    <source>
        <dbReference type="PROSITE" id="PS51900"/>
    </source>
</evidence>
<dbReference type="PANTHER" id="PTHR30349">
    <property type="entry name" value="PHAGE INTEGRASE-RELATED"/>
    <property type="match status" value="1"/>
</dbReference>
<comment type="caution">
    <text evidence="8">The sequence shown here is derived from an EMBL/GenBank/DDBJ whole genome shotgun (WGS) entry which is preliminary data.</text>
</comment>
<reference evidence="9" key="1">
    <citation type="journal article" date="2019" name="Int. J. Syst. Evol. Microbiol.">
        <title>The Global Catalogue of Microorganisms (GCM) 10K type strain sequencing project: providing services to taxonomists for standard genome sequencing and annotation.</title>
        <authorList>
            <consortium name="The Broad Institute Genomics Platform"/>
            <consortium name="The Broad Institute Genome Sequencing Center for Infectious Disease"/>
            <person name="Wu L."/>
            <person name="Ma J."/>
        </authorList>
    </citation>
    <scope>NUCLEOTIDE SEQUENCE [LARGE SCALE GENOMIC DNA]</scope>
    <source>
        <strain evidence="9">CCUG 38813</strain>
    </source>
</reference>
<dbReference type="EMBL" id="JBHSMS010000015">
    <property type="protein sequence ID" value="MFC5510477.1"/>
    <property type="molecule type" value="Genomic_DNA"/>
</dbReference>
<dbReference type="InterPro" id="IPR010998">
    <property type="entry name" value="Integrase_recombinase_N"/>
</dbReference>
<keyword evidence="4" id="KW-0233">DNA recombination</keyword>
<dbReference type="Gene3D" id="1.10.150.130">
    <property type="match status" value="1"/>
</dbReference>
<dbReference type="InterPro" id="IPR044068">
    <property type="entry name" value="CB"/>
</dbReference>
<dbReference type="Pfam" id="PF00589">
    <property type="entry name" value="Phage_integrase"/>
    <property type="match status" value="1"/>
</dbReference>
<dbReference type="PANTHER" id="PTHR30349:SF41">
    <property type="entry name" value="INTEGRASE_RECOMBINASE PROTEIN MJ0367-RELATED"/>
    <property type="match status" value="1"/>
</dbReference>
<evidence type="ECO:0000313" key="9">
    <source>
        <dbReference type="Proteomes" id="UP001596031"/>
    </source>
</evidence>
<dbReference type="InterPro" id="IPR050090">
    <property type="entry name" value="Tyrosine_recombinase_XerCD"/>
</dbReference>
<evidence type="ECO:0000256" key="4">
    <source>
        <dbReference type="ARBA" id="ARBA00023172"/>
    </source>
</evidence>
<dbReference type="InterPro" id="IPR002104">
    <property type="entry name" value="Integrase_catalytic"/>
</dbReference>
<feature type="domain" description="Core-binding (CB)" evidence="7">
    <location>
        <begin position="284"/>
        <end position="411"/>
    </location>
</feature>
<sequence>MRDTAGAAFEPDARKLHIGHFAFMRAFVQGLDLRDTWERYLAVEGSRTDVRNVRRAVAWMRDAFAAAAHRHRRHALARLVRIDVSKVRDREGASAAAQSLEDFAMERGLEDFSIEDQLAYYQEAYGNGTQKEKRSARLLRRQLDGIAWLEQVASEAPHPDDGVRAWLPFDLAVRLEGAGMVTLRLLVERINGVGRNWHAPVRAVGAGKADRIVAIMRGFHASTGLRIGAHVLDPRLSLDAHTLQLVVPASTAVVPLEKFVVPQDLDGSNGRFRAPRYQCQLAAENDYGALLSFLREKQGRHVAGLSTRAIGGDALGWLRNLGPTARAYRTECERFMLWAILERKKPLSSIDFDDAIAYRAFLADPQPADRWCAPRSRGRWGPAWRPFEGPLEAAAQRRALTMLGTFYRFLVDQRYLTGNPWTGISKPRAPAGAAEHTRSFTKEEWGFICTRLAALPTTSANQRLRVALPLLYVGRLRRAEIVRARLGHLRWTEMPATPDEPATAGWELLVTGKGDKRRLVPLAQVHVDALKHYLASRGLLADVTHPDNAQVHLLGLAVDLQERTPWAATKAVDPRRGINAQTLYDQLKVFFAGCADHLEHVAPQSAAQLRRASTHWLRHTGITHSLAAGTPAEVEMKVAGHASLATTSKYAHAETRRRLQGSAAFLAQQTPIEPDNGAGASAKIADLVK</sequence>
<evidence type="ECO:0000256" key="3">
    <source>
        <dbReference type="ARBA" id="ARBA00023125"/>
    </source>
</evidence>
<keyword evidence="9" id="KW-1185">Reference proteome</keyword>